<dbReference type="Proteomes" id="UP001596152">
    <property type="component" value="Unassembled WGS sequence"/>
</dbReference>
<keyword evidence="3" id="KW-1185">Reference proteome</keyword>
<proteinExistence type="predicted"/>
<evidence type="ECO:0000313" key="2">
    <source>
        <dbReference type="EMBL" id="MFC5344675.1"/>
    </source>
</evidence>
<feature type="signal peptide" evidence="1">
    <location>
        <begin position="1"/>
        <end position="19"/>
    </location>
</feature>
<name>A0ABW0FSI2_9CAUL</name>
<evidence type="ECO:0000256" key="1">
    <source>
        <dbReference type="SAM" id="SignalP"/>
    </source>
</evidence>
<sequence length="134" mass="13563">MFSAIAAALLLAAGGPAQAEGSGRYALDLSVVHAGVQTVAARTVLVEDGSANVTVQDVDGLFEMNASLAPVQGDGDEDSLALSISILDGDAQPVEPNLVIRRGGTARVVIGHEGPDGVMFEGLKVTLTPLPDAD</sequence>
<organism evidence="2 3">
    <name type="scientific">Brevundimonas staleyi</name>
    <dbReference type="NCBI Taxonomy" id="74326"/>
    <lineage>
        <taxon>Bacteria</taxon>
        <taxon>Pseudomonadati</taxon>
        <taxon>Pseudomonadota</taxon>
        <taxon>Alphaproteobacteria</taxon>
        <taxon>Caulobacterales</taxon>
        <taxon>Caulobacteraceae</taxon>
        <taxon>Brevundimonas</taxon>
    </lineage>
</organism>
<feature type="chain" id="PRO_5047068082" evidence="1">
    <location>
        <begin position="20"/>
        <end position="134"/>
    </location>
</feature>
<dbReference type="EMBL" id="JBHSLF010000023">
    <property type="protein sequence ID" value="MFC5344675.1"/>
    <property type="molecule type" value="Genomic_DNA"/>
</dbReference>
<gene>
    <name evidence="2" type="ORF">ACFPIE_12190</name>
</gene>
<dbReference type="RefSeq" id="WP_374039024.1">
    <property type="nucleotide sequence ID" value="NZ_CP169082.1"/>
</dbReference>
<reference evidence="3" key="1">
    <citation type="journal article" date="2019" name="Int. J. Syst. Evol. Microbiol.">
        <title>The Global Catalogue of Microorganisms (GCM) 10K type strain sequencing project: providing services to taxonomists for standard genome sequencing and annotation.</title>
        <authorList>
            <consortium name="The Broad Institute Genomics Platform"/>
            <consortium name="The Broad Institute Genome Sequencing Center for Infectious Disease"/>
            <person name="Wu L."/>
            <person name="Ma J."/>
        </authorList>
    </citation>
    <scope>NUCLEOTIDE SEQUENCE [LARGE SCALE GENOMIC DNA]</scope>
    <source>
        <strain evidence="3">JCM 12125</strain>
    </source>
</reference>
<accession>A0ABW0FSI2</accession>
<protein>
    <submittedName>
        <fullName evidence="2">Uncharacterized protein</fullName>
    </submittedName>
</protein>
<evidence type="ECO:0000313" key="3">
    <source>
        <dbReference type="Proteomes" id="UP001596152"/>
    </source>
</evidence>
<keyword evidence="1" id="KW-0732">Signal</keyword>
<comment type="caution">
    <text evidence="2">The sequence shown here is derived from an EMBL/GenBank/DDBJ whole genome shotgun (WGS) entry which is preliminary data.</text>
</comment>